<comment type="subcellular location">
    <subcellularLocation>
        <location evidence="1">Nucleus</location>
    </subcellularLocation>
</comment>
<feature type="region of interest" description="Disordered" evidence="5">
    <location>
        <begin position="221"/>
        <end position="254"/>
    </location>
</feature>
<dbReference type="CDD" id="cd24162">
    <property type="entry name" value="Prp3_C"/>
    <property type="match status" value="1"/>
</dbReference>
<reference evidence="8 9" key="1">
    <citation type="journal article" date="2014" name="Agronomy (Basel)">
        <title>A Draft Genome Sequence for Ensete ventricosum, the Drought-Tolerant Tree Against Hunger.</title>
        <authorList>
            <person name="Harrison J."/>
            <person name="Moore K.A."/>
            <person name="Paszkiewicz K."/>
            <person name="Jones T."/>
            <person name="Grant M."/>
            <person name="Ambacheew D."/>
            <person name="Muzemil S."/>
            <person name="Studholme D.J."/>
        </authorList>
    </citation>
    <scope>NUCLEOTIDE SEQUENCE [LARGE SCALE GENOMIC DNA]</scope>
</reference>
<gene>
    <name evidence="8" type="ORF">B296_00053150</name>
</gene>
<feature type="region of interest" description="Disordered" evidence="5">
    <location>
        <begin position="326"/>
        <end position="353"/>
    </location>
</feature>
<feature type="domain" description="Small nuclear ribonucleoprotein Prp3 C-terminal" evidence="6">
    <location>
        <begin position="736"/>
        <end position="860"/>
    </location>
</feature>
<dbReference type="EMBL" id="AMZH03016160">
    <property type="protein sequence ID" value="RRT44916.1"/>
    <property type="molecule type" value="Genomic_DNA"/>
</dbReference>
<feature type="region of interest" description="Disordered" evidence="5">
    <location>
        <begin position="615"/>
        <end position="637"/>
    </location>
</feature>
<dbReference type="PANTHER" id="PTHR14212:SF0">
    <property type="entry name" value="U4_U6 SMALL NUCLEAR RIBONUCLEOPROTEIN PRP3"/>
    <property type="match status" value="1"/>
</dbReference>
<dbReference type="AlphaFoldDB" id="A0A426XZL5"/>
<keyword evidence="3" id="KW-0508">mRNA splicing</keyword>
<name>A0A426XZL5_ENSVE</name>
<feature type="compositionally biased region" description="Pro residues" evidence="5">
    <location>
        <begin position="615"/>
        <end position="628"/>
    </location>
</feature>
<accession>A0A426XZL5</accession>
<dbReference type="InterPro" id="IPR010541">
    <property type="entry name" value="Prp3_C"/>
</dbReference>
<dbReference type="InterPro" id="IPR013881">
    <property type="entry name" value="Pre-mRNA_splic_Prp3_dom"/>
</dbReference>
<organism evidence="8 9">
    <name type="scientific">Ensete ventricosum</name>
    <name type="common">Abyssinian banana</name>
    <name type="synonym">Musa ensete</name>
    <dbReference type="NCBI Taxonomy" id="4639"/>
    <lineage>
        <taxon>Eukaryota</taxon>
        <taxon>Viridiplantae</taxon>
        <taxon>Streptophyta</taxon>
        <taxon>Embryophyta</taxon>
        <taxon>Tracheophyta</taxon>
        <taxon>Spermatophyta</taxon>
        <taxon>Magnoliopsida</taxon>
        <taxon>Liliopsida</taxon>
        <taxon>Zingiberales</taxon>
        <taxon>Musaceae</taxon>
        <taxon>Ensete</taxon>
    </lineage>
</organism>
<dbReference type="InterPro" id="IPR027104">
    <property type="entry name" value="Prp3"/>
</dbReference>
<evidence type="ECO:0000256" key="4">
    <source>
        <dbReference type="ARBA" id="ARBA00023242"/>
    </source>
</evidence>
<feature type="compositionally biased region" description="Basic and acidic residues" evidence="5">
    <location>
        <begin position="110"/>
        <end position="194"/>
    </location>
</feature>
<sequence>MDRASESDRSSRKSSKDHDRDSSKNRHRDPDRDRDRDRDHKHRHHHHSGSKNSDDKRQRHDDRPRRSRDLSPPDTEVDTLRERSSSRPLDSVDRERSEERRHHSSYKRKEHGDEEGLEKSGKRARVSDGERDVKRERRRFEDRATEDSNGDHKEARRDERTSRSGREEGLKVREEGRGEKRAKDGNLSDAEDKKKQRKEGRRFSDTVKLEKKEADLDDKLLHKKEAKDEHRSKDRVKEENIESAQEERMSAVNSKNRIVHSQEENDYLGNLHLEKRSSTARWLYHSCKLLIGLLQVTAQESHTLASKITTNSAASHHLLPSKVSSFTTTNENEGVSIRSDEVPGKSSTDGTATSVAAKSGSLSLDALAKAKRALQMQKELSEKLKKIPVLNKVVSSSTDNSQVASDKDGGNISLAGAFQSGPSGSMSIASATHAQTMQKVQEVAPSENISAAVGVGVLPGLANIRNIEAVKRAQELAAKMGFRQDPEFAPLINMFPGQLSADMAVPQKPAKAPVLRLDAQGREVDEHGNVINMPKLTNLSTLKQNQLAKAKAEPESNPNLIAVGVRLKKEKQKDEIPEIEWWDKPILPTGSYGDDVEQKLNMEKITIYVEHPLPIEPPAEPAPPPPQPLKLTKKEQKKLRTQRRLAKERDRQEMIRQGLLEPPKPKVKMSNLMKVLSSEATQDPTKLEMEVRSAAAEREQAHVDRNIARKLTPAERREKKEKKLFEDPNSLETVVSVYKIKDLSHPQTRFKVDVNAQENRLTGCAVISDGISVVVVEGGRKPIKRYGKLMLRRINWAAAVGNEEEGGEEADGPANSCVLVWQGSVAKPSFNRFLVHQCRSEAAARKMFSDAGVPHYWDLAINFSEELL</sequence>
<evidence type="ECO:0000256" key="1">
    <source>
        <dbReference type="ARBA" id="ARBA00004123"/>
    </source>
</evidence>
<feature type="compositionally biased region" description="Basic and acidic residues" evidence="5">
    <location>
        <begin position="52"/>
        <end position="71"/>
    </location>
</feature>
<dbReference type="Proteomes" id="UP000287651">
    <property type="component" value="Unassembled WGS sequence"/>
</dbReference>
<feature type="compositionally biased region" description="Basic and acidic residues" evidence="5">
    <location>
        <begin position="221"/>
        <end position="249"/>
    </location>
</feature>
<dbReference type="Pfam" id="PF06544">
    <property type="entry name" value="Prp3_C"/>
    <property type="match status" value="1"/>
</dbReference>
<proteinExistence type="predicted"/>
<feature type="compositionally biased region" description="Basic and acidic residues" evidence="5">
    <location>
        <begin position="1"/>
        <end position="38"/>
    </location>
</feature>
<evidence type="ECO:0000259" key="6">
    <source>
        <dbReference type="Pfam" id="PF06544"/>
    </source>
</evidence>
<evidence type="ECO:0000313" key="9">
    <source>
        <dbReference type="Proteomes" id="UP000287651"/>
    </source>
</evidence>
<comment type="caution">
    <text evidence="8">The sequence shown here is derived from an EMBL/GenBank/DDBJ whole genome shotgun (WGS) entry which is preliminary data.</text>
</comment>
<feature type="compositionally biased region" description="Basic and acidic residues" evidence="5">
    <location>
        <begin position="78"/>
        <end position="101"/>
    </location>
</feature>
<feature type="region of interest" description="Disordered" evidence="5">
    <location>
        <begin position="1"/>
        <end position="209"/>
    </location>
</feature>
<dbReference type="GO" id="GO:0000398">
    <property type="term" value="P:mRNA splicing, via spliceosome"/>
    <property type="evidence" value="ECO:0007669"/>
    <property type="project" value="InterPro"/>
</dbReference>
<dbReference type="GO" id="GO:0046540">
    <property type="term" value="C:U4/U6 x U5 tri-snRNP complex"/>
    <property type="evidence" value="ECO:0007669"/>
    <property type="project" value="InterPro"/>
</dbReference>
<evidence type="ECO:0000256" key="3">
    <source>
        <dbReference type="ARBA" id="ARBA00023187"/>
    </source>
</evidence>
<feature type="compositionally biased region" description="Basic residues" evidence="5">
    <location>
        <begin position="39"/>
        <end position="49"/>
    </location>
</feature>
<protein>
    <submittedName>
        <fullName evidence="8">Uncharacterized protein</fullName>
    </submittedName>
</protein>
<feature type="domain" description="Pre-mRNA-splicing factor 3" evidence="7">
    <location>
        <begin position="541"/>
        <end position="712"/>
    </location>
</feature>
<keyword evidence="4" id="KW-0539">Nucleus</keyword>
<evidence type="ECO:0000256" key="2">
    <source>
        <dbReference type="ARBA" id="ARBA00022664"/>
    </source>
</evidence>
<evidence type="ECO:0000313" key="8">
    <source>
        <dbReference type="EMBL" id="RRT44916.1"/>
    </source>
</evidence>
<evidence type="ECO:0000259" key="7">
    <source>
        <dbReference type="Pfam" id="PF08572"/>
    </source>
</evidence>
<evidence type="ECO:0000256" key="5">
    <source>
        <dbReference type="SAM" id="MobiDB-lite"/>
    </source>
</evidence>
<keyword evidence="2" id="KW-0507">mRNA processing</keyword>
<dbReference type="Pfam" id="PF08572">
    <property type="entry name" value="PRP3"/>
    <property type="match status" value="1"/>
</dbReference>
<dbReference type="PANTHER" id="PTHR14212">
    <property type="entry name" value="U4/U6-ASSOCIATED RNA SPLICING FACTOR-RELATED"/>
    <property type="match status" value="1"/>
</dbReference>